<evidence type="ECO:0000256" key="1">
    <source>
        <dbReference type="ARBA" id="ARBA00004479"/>
    </source>
</evidence>
<dbReference type="InterPro" id="IPR035897">
    <property type="entry name" value="Toll_tir_struct_dom_sf"/>
</dbReference>
<proteinExistence type="predicted"/>
<feature type="domain" description="TIR" evidence="8">
    <location>
        <begin position="10"/>
        <end position="139"/>
    </location>
</feature>
<dbReference type="PROSITE" id="PS50104">
    <property type="entry name" value="TIR"/>
    <property type="match status" value="1"/>
</dbReference>
<keyword evidence="2" id="KW-0812">Transmembrane</keyword>
<dbReference type="InterPro" id="IPR032675">
    <property type="entry name" value="LRR_dom_sf"/>
</dbReference>
<keyword evidence="4" id="KW-1133">Transmembrane helix</keyword>
<dbReference type="GO" id="GO:0016020">
    <property type="term" value="C:membrane"/>
    <property type="evidence" value="ECO:0007669"/>
    <property type="project" value="UniProtKB-SubCell"/>
</dbReference>
<dbReference type="Proteomes" id="UP000288805">
    <property type="component" value="Unassembled WGS sequence"/>
</dbReference>
<evidence type="ECO:0000256" key="7">
    <source>
        <dbReference type="ARBA" id="ARBA00023180"/>
    </source>
</evidence>
<dbReference type="AlphaFoldDB" id="A0A438BRG0"/>
<evidence type="ECO:0000259" key="8">
    <source>
        <dbReference type="PROSITE" id="PS50104"/>
    </source>
</evidence>
<evidence type="ECO:0000313" key="10">
    <source>
        <dbReference type="Proteomes" id="UP000288805"/>
    </source>
</evidence>
<dbReference type="Gene3D" id="3.40.50.10140">
    <property type="entry name" value="Toll/interleukin-1 receptor homology (TIR) domain"/>
    <property type="match status" value="1"/>
</dbReference>
<protein>
    <submittedName>
        <fullName evidence="9">TMV resistance protein N</fullName>
    </submittedName>
</protein>
<gene>
    <name evidence="9" type="primary">N_259</name>
    <name evidence="9" type="ORF">CK203_096642</name>
</gene>
<dbReference type="PANTHER" id="PTHR48063">
    <property type="entry name" value="LRR RECEPTOR-LIKE KINASE"/>
    <property type="match status" value="1"/>
</dbReference>
<evidence type="ECO:0000256" key="4">
    <source>
        <dbReference type="ARBA" id="ARBA00022989"/>
    </source>
</evidence>
<comment type="subcellular location">
    <subcellularLocation>
        <location evidence="1">Membrane</location>
        <topology evidence="1">Single-pass type I membrane protein</topology>
    </subcellularLocation>
</comment>
<dbReference type="PANTHER" id="PTHR48063:SF98">
    <property type="entry name" value="LRR RECEPTOR-LIKE SERINE_THREONINE-PROTEIN KINASE FLS2"/>
    <property type="match status" value="1"/>
</dbReference>
<keyword evidence="6" id="KW-0675">Receptor</keyword>
<dbReference type="EMBL" id="QGNW01002652">
    <property type="protein sequence ID" value="RVW13460.1"/>
    <property type="molecule type" value="Genomic_DNA"/>
</dbReference>
<sequence>MASSSTSNPHSYDMFLSFRGEDTRKNFSDHLYNSLVAYGTHTFRDDEEVEKGEDIKSGLSRAIQGSKIFIIIFSKNYATSKWCLNELVKINYLKELNLDYNSLDGQVPSSIGNLSSLSTLYLYSNLLNGALPESMGLLSNLEALVIGRNPLAGIVSEVHFIKLSNLKYLEMSWTYLTFSVSSSWIPPFQLQYMKMISYKMGPKFPAWLQTQRSQTQELWTLLLVLENSLQ</sequence>
<keyword evidence="5" id="KW-0472">Membrane</keyword>
<dbReference type="Pfam" id="PF01582">
    <property type="entry name" value="TIR"/>
    <property type="match status" value="1"/>
</dbReference>
<organism evidence="9 10">
    <name type="scientific">Vitis vinifera</name>
    <name type="common">Grape</name>
    <dbReference type="NCBI Taxonomy" id="29760"/>
    <lineage>
        <taxon>Eukaryota</taxon>
        <taxon>Viridiplantae</taxon>
        <taxon>Streptophyta</taxon>
        <taxon>Embryophyta</taxon>
        <taxon>Tracheophyta</taxon>
        <taxon>Spermatophyta</taxon>
        <taxon>Magnoliopsida</taxon>
        <taxon>eudicotyledons</taxon>
        <taxon>Gunneridae</taxon>
        <taxon>Pentapetalae</taxon>
        <taxon>rosids</taxon>
        <taxon>Vitales</taxon>
        <taxon>Vitaceae</taxon>
        <taxon>Viteae</taxon>
        <taxon>Vitis</taxon>
    </lineage>
</organism>
<evidence type="ECO:0000256" key="6">
    <source>
        <dbReference type="ARBA" id="ARBA00023170"/>
    </source>
</evidence>
<evidence type="ECO:0000256" key="2">
    <source>
        <dbReference type="ARBA" id="ARBA00022692"/>
    </source>
</evidence>
<evidence type="ECO:0000256" key="5">
    <source>
        <dbReference type="ARBA" id="ARBA00023136"/>
    </source>
</evidence>
<reference evidence="9 10" key="1">
    <citation type="journal article" date="2018" name="PLoS Genet.">
        <title>Population sequencing reveals clonal diversity and ancestral inbreeding in the grapevine cultivar Chardonnay.</title>
        <authorList>
            <person name="Roach M.J."/>
            <person name="Johnson D.L."/>
            <person name="Bohlmann J."/>
            <person name="van Vuuren H.J."/>
            <person name="Jones S.J."/>
            <person name="Pretorius I.S."/>
            <person name="Schmidt S.A."/>
            <person name="Borneman A.R."/>
        </authorList>
    </citation>
    <scope>NUCLEOTIDE SEQUENCE [LARGE SCALE GENOMIC DNA]</scope>
    <source>
        <strain evidence="10">cv. Chardonnay</strain>
        <tissue evidence="9">Leaf</tissue>
    </source>
</reference>
<dbReference type="SMART" id="SM00255">
    <property type="entry name" value="TIR"/>
    <property type="match status" value="1"/>
</dbReference>
<dbReference type="SUPFAM" id="SSF52058">
    <property type="entry name" value="L domain-like"/>
    <property type="match status" value="1"/>
</dbReference>
<dbReference type="InterPro" id="IPR046956">
    <property type="entry name" value="RLP23-like"/>
</dbReference>
<keyword evidence="7" id="KW-0325">Glycoprotein</keyword>
<dbReference type="FunFam" id="3.80.10.10:FF:001362">
    <property type="entry name" value="Lrr receptor-like serinethreonine-protein kinase gso2"/>
    <property type="match status" value="1"/>
</dbReference>
<name>A0A438BRG0_VITVI</name>
<dbReference type="GO" id="GO:0007165">
    <property type="term" value="P:signal transduction"/>
    <property type="evidence" value="ECO:0007669"/>
    <property type="project" value="InterPro"/>
</dbReference>
<evidence type="ECO:0000313" key="9">
    <source>
        <dbReference type="EMBL" id="RVW13460.1"/>
    </source>
</evidence>
<accession>A0A438BRG0</accession>
<dbReference type="Gene3D" id="3.80.10.10">
    <property type="entry name" value="Ribonuclease Inhibitor"/>
    <property type="match status" value="1"/>
</dbReference>
<evidence type="ECO:0000256" key="3">
    <source>
        <dbReference type="ARBA" id="ARBA00022729"/>
    </source>
</evidence>
<dbReference type="InterPro" id="IPR000157">
    <property type="entry name" value="TIR_dom"/>
</dbReference>
<dbReference type="SUPFAM" id="SSF52200">
    <property type="entry name" value="Toll/Interleukin receptor TIR domain"/>
    <property type="match status" value="1"/>
</dbReference>
<keyword evidence="3" id="KW-0732">Signal</keyword>
<comment type="caution">
    <text evidence="9">The sequence shown here is derived from an EMBL/GenBank/DDBJ whole genome shotgun (WGS) entry which is preliminary data.</text>
</comment>